<accession>A0AAD9JR68</accession>
<dbReference type="AlphaFoldDB" id="A0AAD9JR68"/>
<keyword evidence="2" id="KW-1185">Reference proteome</keyword>
<name>A0AAD9JR68_9ANNE</name>
<organism evidence="1 2">
    <name type="scientific">Paralvinella palmiformis</name>
    <dbReference type="NCBI Taxonomy" id="53620"/>
    <lineage>
        <taxon>Eukaryota</taxon>
        <taxon>Metazoa</taxon>
        <taxon>Spiralia</taxon>
        <taxon>Lophotrochozoa</taxon>
        <taxon>Annelida</taxon>
        <taxon>Polychaeta</taxon>
        <taxon>Sedentaria</taxon>
        <taxon>Canalipalpata</taxon>
        <taxon>Terebellida</taxon>
        <taxon>Terebelliformia</taxon>
        <taxon>Alvinellidae</taxon>
        <taxon>Paralvinella</taxon>
    </lineage>
</organism>
<sequence>MGYESNEFADCRSTGIRIASHLRLREEKGQSAEEVASKHLTRHRFSKSYPIYKDKLQQKLPKGTYNEYTLPCGNAIMGQGKFYSPVSRAIFQVIIGASPVYHRSALNTSSPKTSLLPVSIQQKDAAFLKDDAESTGVHFAFHPADRRR</sequence>
<comment type="caution">
    <text evidence="1">The sequence shown here is derived from an EMBL/GenBank/DDBJ whole genome shotgun (WGS) entry which is preliminary data.</text>
</comment>
<evidence type="ECO:0000313" key="1">
    <source>
        <dbReference type="EMBL" id="KAK2157442.1"/>
    </source>
</evidence>
<protein>
    <submittedName>
        <fullName evidence="1">Uncharacterized protein</fullName>
    </submittedName>
</protein>
<proteinExistence type="predicted"/>
<evidence type="ECO:0000313" key="2">
    <source>
        <dbReference type="Proteomes" id="UP001208570"/>
    </source>
</evidence>
<dbReference type="Proteomes" id="UP001208570">
    <property type="component" value="Unassembled WGS sequence"/>
</dbReference>
<reference evidence="1" key="1">
    <citation type="journal article" date="2023" name="Mol. Biol. Evol.">
        <title>Third-Generation Sequencing Reveals the Adaptive Role of the Epigenome in Three Deep-Sea Polychaetes.</title>
        <authorList>
            <person name="Perez M."/>
            <person name="Aroh O."/>
            <person name="Sun Y."/>
            <person name="Lan Y."/>
            <person name="Juniper S.K."/>
            <person name="Young C.R."/>
            <person name="Angers B."/>
            <person name="Qian P.Y."/>
        </authorList>
    </citation>
    <scope>NUCLEOTIDE SEQUENCE</scope>
    <source>
        <strain evidence="1">P08H-3</strain>
    </source>
</reference>
<gene>
    <name evidence="1" type="ORF">LSH36_191g01064</name>
</gene>
<dbReference type="EMBL" id="JAODUP010000191">
    <property type="protein sequence ID" value="KAK2157442.1"/>
    <property type="molecule type" value="Genomic_DNA"/>
</dbReference>